<feature type="signal peptide" evidence="1">
    <location>
        <begin position="1"/>
        <end position="20"/>
    </location>
</feature>
<organism evidence="2 3">
    <name type="scientific">Liparis tanakae</name>
    <name type="common">Tanaka's snailfish</name>
    <dbReference type="NCBI Taxonomy" id="230148"/>
    <lineage>
        <taxon>Eukaryota</taxon>
        <taxon>Metazoa</taxon>
        <taxon>Chordata</taxon>
        <taxon>Craniata</taxon>
        <taxon>Vertebrata</taxon>
        <taxon>Euteleostomi</taxon>
        <taxon>Actinopterygii</taxon>
        <taxon>Neopterygii</taxon>
        <taxon>Teleostei</taxon>
        <taxon>Neoteleostei</taxon>
        <taxon>Acanthomorphata</taxon>
        <taxon>Eupercaria</taxon>
        <taxon>Perciformes</taxon>
        <taxon>Cottioidei</taxon>
        <taxon>Cottales</taxon>
        <taxon>Liparidae</taxon>
        <taxon>Liparis</taxon>
    </lineage>
</organism>
<keyword evidence="1" id="KW-0732">Signal</keyword>
<name>A0A4Z2ILA7_9TELE</name>
<keyword evidence="3" id="KW-1185">Reference proteome</keyword>
<protein>
    <submittedName>
        <fullName evidence="2">Uncharacterized protein</fullName>
    </submittedName>
</protein>
<accession>A0A4Z2ILA7</accession>
<comment type="caution">
    <text evidence="2">The sequence shown here is derived from an EMBL/GenBank/DDBJ whole genome shotgun (WGS) entry which is preliminary data.</text>
</comment>
<feature type="chain" id="PRO_5021453291" evidence="1">
    <location>
        <begin position="21"/>
        <end position="97"/>
    </location>
</feature>
<proteinExistence type="predicted"/>
<evidence type="ECO:0000313" key="3">
    <source>
        <dbReference type="Proteomes" id="UP000314294"/>
    </source>
</evidence>
<evidence type="ECO:0000313" key="2">
    <source>
        <dbReference type="EMBL" id="TNN78625.1"/>
    </source>
</evidence>
<dbReference type="AlphaFoldDB" id="A0A4Z2ILA7"/>
<dbReference type="EMBL" id="SRLO01000072">
    <property type="protein sequence ID" value="TNN78625.1"/>
    <property type="molecule type" value="Genomic_DNA"/>
</dbReference>
<gene>
    <name evidence="2" type="ORF">EYF80_011220</name>
</gene>
<sequence length="97" mass="10968">MSNCFLLITMASELRLPAHSGRCDPPPPKAPPIGSTATLLRNHHQCLDSMGGFCLRRYQHLYPWSLGKQQWDDSEIKERMFLGNNAPRDILSAALFE</sequence>
<dbReference type="Proteomes" id="UP000314294">
    <property type="component" value="Unassembled WGS sequence"/>
</dbReference>
<reference evidence="2 3" key="1">
    <citation type="submission" date="2019-03" db="EMBL/GenBank/DDBJ databases">
        <title>First draft genome of Liparis tanakae, snailfish: a comprehensive survey of snailfish specific genes.</title>
        <authorList>
            <person name="Kim W."/>
            <person name="Song I."/>
            <person name="Jeong J.-H."/>
            <person name="Kim D."/>
            <person name="Kim S."/>
            <person name="Ryu S."/>
            <person name="Song J.Y."/>
            <person name="Lee S.K."/>
        </authorList>
    </citation>
    <scope>NUCLEOTIDE SEQUENCE [LARGE SCALE GENOMIC DNA]</scope>
    <source>
        <tissue evidence="2">Muscle</tissue>
    </source>
</reference>
<evidence type="ECO:0000256" key="1">
    <source>
        <dbReference type="SAM" id="SignalP"/>
    </source>
</evidence>